<feature type="binding site" evidence="17">
    <location>
        <position position="433"/>
    </location>
    <ligand>
        <name>thiamine diphosphate</name>
        <dbReference type="ChEBI" id="CHEBI:58937"/>
    </ligand>
</feature>
<dbReference type="Pfam" id="PF02779">
    <property type="entry name" value="Transket_pyr"/>
    <property type="match status" value="1"/>
</dbReference>
<keyword evidence="10" id="KW-0106">Calcium</keyword>
<dbReference type="InterPro" id="IPR029061">
    <property type="entry name" value="THDP-binding"/>
</dbReference>
<dbReference type="NCBIfam" id="TIGR00232">
    <property type="entry name" value="tktlase_bact"/>
    <property type="match status" value="1"/>
</dbReference>
<dbReference type="PANTHER" id="PTHR43522">
    <property type="entry name" value="TRANSKETOLASE"/>
    <property type="match status" value="1"/>
</dbReference>
<dbReference type="InterPro" id="IPR005474">
    <property type="entry name" value="Transketolase_N"/>
</dbReference>
<evidence type="ECO:0000256" key="2">
    <source>
        <dbReference type="ARBA" id="ARBA00001936"/>
    </source>
</evidence>
<dbReference type="FunFam" id="3.40.50.970:FF:000004">
    <property type="entry name" value="Transketolase"/>
    <property type="match status" value="1"/>
</dbReference>
<feature type="binding site" evidence="16">
    <location>
        <position position="465"/>
    </location>
    <ligand>
        <name>substrate</name>
    </ligand>
</feature>
<feature type="binding site" evidence="18">
    <location>
        <position position="157"/>
    </location>
    <ligand>
        <name>Mg(2+)</name>
        <dbReference type="ChEBI" id="CHEBI:18420"/>
    </ligand>
</feature>
<keyword evidence="8" id="KW-0808">Transferase</keyword>
<comment type="catalytic activity">
    <reaction evidence="13">
        <text>D-sedoheptulose 7-phosphate + D-glyceraldehyde 3-phosphate = aldehydo-D-ribose 5-phosphate + D-xylulose 5-phosphate</text>
        <dbReference type="Rhea" id="RHEA:10508"/>
        <dbReference type="ChEBI" id="CHEBI:57483"/>
        <dbReference type="ChEBI" id="CHEBI:57737"/>
        <dbReference type="ChEBI" id="CHEBI:58273"/>
        <dbReference type="ChEBI" id="CHEBI:59776"/>
        <dbReference type="EC" id="2.2.1.1"/>
    </reaction>
</comment>
<dbReference type="CDD" id="cd07033">
    <property type="entry name" value="TPP_PYR_DXS_TK_like"/>
    <property type="match status" value="1"/>
</dbReference>
<dbReference type="Pfam" id="PF22613">
    <property type="entry name" value="Transketolase_C_1"/>
    <property type="match status" value="1"/>
</dbReference>
<name>A0A0R1N9R5_9LACO</name>
<dbReference type="STRING" id="1423792.FD09_GL000266"/>
<dbReference type="OrthoDB" id="8732661at2"/>
<dbReference type="RefSeq" id="WP_057817470.1">
    <property type="nucleotide sequence ID" value="NZ_AZEC01000001.1"/>
</dbReference>
<evidence type="ECO:0000256" key="7">
    <source>
        <dbReference type="ARBA" id="ARBA00013152"/>
    </source>
</evidence>
<evidence type="ECO:0000256" key="5">
    <source>
        <dbReference type="ARBA" id="ARBA00007131"/>
    </source>
</evidence>
<evidence type="ECO:0000256" key="10">
    <source>
        <dbReference type="ARBA" id="ARBA00022837"/>
    </source>
</evidence>
<feature type="binding site" evidence="17">
    <location>
        <position position="262"/>
    </location>
    <ligand>
        <name>thiamine diphosphate</name>
        <dbReference type="ChEBI" id="CHEBI:58937"/>
    </ligand>
</feature>
<dbReference type="SMART" id="SM00861">
    <property type="entry name" value="Transket_pyr"/>
    <property type="match status" value="1"/>
</dbReference>
<evidence type="ECO:0000256" key="18">
    <source>
        <dbReference type="PIRSR" id="PIRSR605478-4"/>
    </source>
</evidence>
<keyword evidence="12 17" id="KW-0786">Thiamine pyrophosphate</keyword>
<dbReference type="PANTHER" id="PTHR43522:SF2">
    <property type="entry name" value="TRANSKETOLASE 1-RELATED"/>
    <property type="match status" value="1"/>
</dbReference>
<dbReference type="GO" id="GO:0006098">
    <property type="term" value="P:pentose-phosphate shunt"/>
    <property type="evidence" value="ECO:0007669"/>
    <property type="project" value="TreeGrafter"/>
</dbReference>
<dbReference type="GO" id="GO:0005829">
    <property type="term" value="C:cytosol"/>
    <property type="evidence" value="ECO:0007669"/>
    <property type="project" value="TreeGrafter"/>
</dbReference>
<dbReference type="GO" id="GO:0046872">
    <property type="term" value="F:metal ion binding"/>
    <property type="evidence" value="ECO:0007669"/>
    <property type="project" value="UniProtKB-KW"/>
</dbReference>
<feature type="binding site" evidence="18">
    <location>
        <position position="187"/>
    </location>
    <ligand>
        <name>Mg(2+)</name>
        <dbReference type="ChEBI" id="CHEBI:18420"/>
    </ligand>
</feature>
<feature type="binding site" evidence="17">
    <location>
        <position position="68"/>
    </location>
    <ligand>
        <name>thiamine diphosphate</name>
        <dbReference type="ChEBI" id="CHEBI:58937"/>
    </ligand>
</feature>
<reference evidence="21 22" key="1">
    <citation type="journal article" date="2015" name="Genome Announc.">
        <title>Expanding the biotechnology potential of lactobacilli through comparative genomics of 213 strains and associated genera.</title>
        <authorList>
            <person name="Sun Z."/>
            <person name="Harris H.M."/>
            <person name="McCann A."/>
            <person name="Guo C."/>
            <person name="Argimon S."/>
            <person name="Zhang W."/>
            <person name="Yang X."/>
            <person name="Jeffery I.B."/>
            <person name="Cooney J.C."/>
            <person name="Kagawa T.F."/>
            <person name="Liu W."/>
            <person name="Song Y."/>
            <person name="Salvetti E."/>
            <person name="Wrobel A."/>
            <person name="Rasinkangas P."/>
            <person name="Parkhill J."/>
            <person name="Rea M.C."/>
            <person name="O'Sullivan O."/>
            <person name="Ritari J."/>
            <person name="Douillard F.P."/>
            <person name="Paul Ross R."/>
            <person name="Yang R."/>
            <person name="Briner A.E."/>
            <person name="Felis G.E."/>
            <person name="de Vos W.M."/>
            <person name="Barrangou R."/>
            <person name="Klaenhammer T.R."/>
            <person name="Caufield P.W."/>
            <person name="Cui Y."/>
            <person name="Zhang H."/>
            <person name="O'Toole P.W."/>
        </authorList>
    </citation>
    <scope>NUCLEOTIDE SEQUENCE [LARGE SCALE GENOMIC DNA]</scope>
    <source>
        <strain evidence="21 22">DSM 12744</strain>
    </source>
</reference>
<sequence>MATKLDQLTVDTIRSLTVDAVQNAHHGHMGMPLGTAPMGYALWRYYLKQNPHDTHWFDRDRFVLSAGHGSMLLYSLMHMSDFPLSIEDIKKFRQLHSLTPGHPEIHKTAGVDVSTGPLGQGFAMAVGLAIAEAHLADRFNRPGFPIIDHYTYVVSGDGDFEEGVTQETASIAGNLGLHKLIVLWDANHVTSDGPLTVSNQEDELAKFAAMGWYTLEVKDGNNIDEIRLAIEAAKRSSSRPTLIKVNTVIGFGSTMAGTSDIHSDPVSESEAAHMRQSFGFADKPAFYVPDEVKKGFAPMIEHGEATELAWQQMWDKYRAAYPQDASVLNRIIDEKLPLPDIADLEIHGDMPTRGASGKILNSIYPEYSVLVGGSADLGTSNKTTITDEFFMSQHRYAGPNIYFGVREFGMAAIANGITLHGGLRGYTGTFLVFSDYMRSAIRQAAIMHTPTIFVFTHDSLHVGQDGPTHQPVEHLMSLRAMPNITVFRPADSTETKAAWDIAVKSTDRPVAIILNRQPVPELADSDMDKAERGAYVLSDAPNGHHPEGIIIATGSEVSIAVEAQKQLNADGQNVRVVSMPSWELFEQQDKAYQETVLPASVSRRMSIELGATLGWQQYVGMNGVRMGWDQFGESAPAADIIKEIDFTADRAVRMYRAAYVESSVVQ</sequence>
<organism evidence="21 22">
    <name type="scientific">Schleiferilactobacillus perolens DSM 12744</name>
    <dbReference type="NCBI Taxonomy" id="1423792"/>
    <lineage>
        <taxon>Bacteria</taxon>
        <taxon>Bacillati</taxon>
        <taxon>Bacillota</taxon>
        <taxon>Bacilli</taxon>
        <taxon>Lactobacillales</taxon>
        <taxon>Lactobacillaceae</taxon>
        <taxon>Schleiferilactobacillus</taxon>
    </lineage>
</organism>
<feature type="binding site" evidence="16">
    <location>
        <position position="380"/>
    </location>
    <ligand>
        <name>substrate</name>
    </ligand>
</feature>
<comment type="cofactor">
    <cofactor evidence="18">
        <name>Mg(2+)</name>
        <dbReference type="ChEBI" id="CHEBI:18420"/>
    </cofactor>
    <text evidence="18">Binds 1 Mg(2+) ion per subunit. Can also utilize other divalent metal cations, such as Ca(2+), Mn(2+) and Co(2+).</text>
</comment>
<gene>
    <name evidence="21" type="ORF">FD09_GL000266</name>
</gene>
<dbReference type="AlphaFoldDB" id="A0A0R1N9R5"/>
<comment type="cofactor">
    <cofactor evidence="1">
        <name>Ca(2+)</name>
        <dbReference type="ChEBI" id="CHEBI:29108"/>
    </cofactor>
</comment>
<evidence type="ECO:0000256" key="8">
    <source>
        <dbReference type="ARBA" id="ARBA00022679"/>
    </source>
</evidence>
<dbReference type="FunFam" id="3.40.50.970:FF:000045">
    <property type="entry name" value="Transketolase"/>
    <property type="match status" value="1"/>
</dbReference>
<evidence type="ECO:0000256" key="15">
    <source>
        <dbReference type="PIRSR" id="PIRSR605478-1"/>
    </source>
</evidence>
<feature type="binding site" evidence="16">
    <location>
        <position position="28"/>
    </location>
    <ligand>
        <name>substrate</name>
    </ligand>
</feature>
<feature type="site" description="Important for catalytic activity" evidence="19">
    <location>
        <position position="262"/>
    </location>
</feature>
<evidence type="ECO:0000256" key="3">
    <source>
        <dbReference type="ARBA" id="ARBA00001941"/>
    </source>
</evidence>
<feature type="binding site" evidence="17">
    <location>
        <begin position="116"/>
        <end position="118"/>
    </location>
    <ligand>
        <name>thiamine diphosphate</name>
        <dbReference type="ChEBI" id="CHEBI:58937"/>
    </ligand>
</feature>
<feature type="active site" description="Proton donor" evidence="15">
    <location>
        <position position="407"/>
    </location>
</feature>
<comment type="cofactor">
    <cofactor evidence="3">
        <name>Co(2+)</name>
        <dbReference type="ChEBI" id="CHEBI:48828"/>
    </cofactor>
</comment>
<feature type="binding site" evidence="18">
    <location>
        <position position="189"/>
    </location>
    <ligand>
        <name>Mg(2+)</name>
        <dbReference type="ChEBI" id="CHEBI:18420"/>
    </ligand>
</feature>
<dbReference type="PATRIC" id="fig|1423792.3.peg.270"/>
<dbReference type="Gene3D" id="3.40.50.970">
    <property type="match status" value="2"/>
</dbReference>
<feature type="binding site" evidence="16">
    <location>
        <position position="353"/>
    </location>
    <ligand>
        <name>substrate</name>
    </ligand>
</feature>
<dbReference type="InterPro" id="IPR055152">
    <property type="entry name" value="Transketolase-like_C_2"/>
</dbReference>
<evidence type="ECO:0000256" key="16">
    <source>
        <dbReference type="PIRSR" id="PIRSR605478-2"/>
    </source>
</evidence>
<evidence type="ECO:0000256" key="19">
    <source>
        <dbReference type="PIRSR" id="PIRSR605478-5"/>
    </source>
</evidence>
<feature type="binding site" evidence="16">
    <location>
        <position position="262"/>
    </location>
    <ligand>
        <name>substrate</name>
    </ligand>
</feature>
<keyword evidence="11 18" id="KW-0460">Magnesium</keyword>
<proteinExistence type="inferred from homology"/>
<comment type="function">
    <text evidence="4">Catalyzes the transfer of a two-carbon ketol group from a ketose donor to an aldose acceptor, via a covalent intermediate with the cofactor thiamine pyrophosphate.</text>
</comment>
<comment type="cofactor">
    <cofactor evidence="17">
        <name>thiamine diphosphate</name>
        <dbReference type="ChEBI" id="CHEBI:58937"/>
    </cofactor>
    <text evidence="17">Binds 1 thiamine pyrophosphate per subunit. During the reaction, the substrate forms a covalent intermediate with the cofactor.</text>
</comment>
<evidence type="ECO:0000256" key="4">
    <source>
        <dbReference type="ARBA" id="ARBA00002931"/>
    </source>
</evidence>
<keyword evidence="22" id="KW-1185">Reference proteome</keyword>
<dbReference type="EC" id="2.2.1.1" evidence="7 14"/>
<feature type="domain" description="Transketolase-like pyrimidine-binding" evidence="20">
    <location>
        <begin position="350"/>
        <end position="521"/>
    </location>
</feature>
<comment type="caution">
    <text evidence="21">The sequence shown here is derived from an EMBL/GenBank/DDBJ whole genome shotgun (WGS) entry which is preliminary data.</text>
</comment>
<protein>
    <recommendedName>
        <fullName evidence="7 14">Transketolase</fullName>
        <ecNumber evidence="7 14">2.2.1.1</ecNumber>
    </recommendedName>
</protein>
<dbReference type="InterPro" id="IPR005478">
    <property type="entry name" value="Transketolase_bac-like"/>
</dbReference>
<feature type="binding site" evidence="17">
    <location>
        <position position="187"/>
    </location>
    <ligand>
        <name>thiamine diphosphate</name>
        <dbReference type="ChEBI" id="CHEBI:58937"/>
    </ligand>
</feature>
<dbReference type="Gene3D" id="3.40.50.920">
    <property type="match status" value="1"/>
</dbReference>
<evidence type="ECO:0000313" key="22">
    <source>
        <dbReference type="Proteomes" id="UP000051330"/>
    </source>
</evidence>
<comment type="cofactor">
    <cofactor evidence="2">
        <name>Mn(2+)</name>
        <dbReference type="ChEBI" id="CHEBI:29035"/>
    </cofactor>
</comment>
<accession>A0A0R1N9R5</accession>
<dbReference type="CDD" id="cd02012">
    <property type="entry name" value="TPP_TK"/>
    <property type="match status" value="1"/>
</dbReference>
<feature type="site" description="Important for catalytic activity" evidence="19">
    <location>
        <position position="28"/>
    </location>
</feature>
<feature type="binding site" evidence="16">
    <location>
        <position position="469"/>
    </location>
    <ligand>
        <name>substrate</name>
    </ligand>
</feature>
<evidence type="ECO:0000259" key="20">
    <source>
        <dbReference type="SMART" id="SM00861"/>
    </source>
</evidence>
<evidence type="ECO:0000256" key="11">
    <source>
        <dbReference type="ARBA" id="ARBA00022842"/>
    </source>
</evidence>
<evidence type="ECO:0000256" key="9">
    <source>
        <dbReference type="ARBA" id="ARBA00022723"/>
    </source>
</evidence>
<evidence type="ECO:0000256" key="1">
    <source>
        <dbReference type="ARBA" id="ARBA00001913"/>
    </source>
</evidence>
<dbReference type="InterPro" id="IPR005475">
    <property type="entry name" value="Transketolase-like_Pyr-bd"/>
</dbReference>
<dbReference type="SUPFAM" id="SSF52518">
    <property type="entry name" value="Thiamin diphosphate-binding fold (THDP-binding)"/>
    <property type="match status" value="2"/>
</dbReference>
<dbReference type="GO" id="GO:0004802">
    <property type="term" value="F:transketolase activity"/>
    <property type="evidence" value="ECO:0007669"/>
    <property type="project" value="UniProtKB-UniRule"/>
</dbReference>
<dbReference type="InterPro" id="IPR009014">
    <property type="entry name" value="Transketo_C/PFOR_II"/>
</dbReference>
<comment type="subunit">
    <text evidence="6">Homodimer.</text>
</comment>
<evidence type="ECO:0000256" key="12">
    <source>
        <dbReference type="ARBA" id="ARBA00023052"/>
    </source>
</evidence>
<keyword evidence="9 18" id="KW-0479">Metal-binding</keyword>
<dbReference type="Pfam" id="PF00456">
    <property type="entry name" value="Transketolase_N"/>
    <property type="match status" value="1"/>
</dbReference>
<dbReference type="FunFam" id="3.40.50.920:FF:000003">
    <property type="entry name" value="Transketolase"/>
    <property type="match status" value="1"/>
</dbReference>
<evidence type="ECO:0000256" key="6">
    <source>
        <dbReference type="ARBA" id="ARBA00011738"/>
    </source>
</evidence>
<dbReference type="InterPro" id="IPR033247">
    <property type="entry name" value="Transketolase_fam"/>
</dbReference>
<evidence type="ECO:0000313" key="21">
    <source>
        <dbReference type="EMBL" id="KRL14613.1"/>
    </source>
</evidence>
<evidence type="ECO:0000256" key="13">
    <source>
        <dbReference type="ARBA" id="ARBA00049473"/>
    </source>
</evidence>
<evidence type="ECO:0000256" key="14">
    <source>
        <dbReference type="NCBIfam" id="TIGR00232"/>
    </source>
</evidence>
<dbReference type="SUPFAM" id="SSF52922">
    <property type="entry name" value="TK C-terminal domain-like"/>
    <property type="match status" value="1"/>
</dbReference>
<feature type="binding site" evidence="16">
    <location>
        <position position="516"/>
    </location>
    <ligand>
        <name>substrate</name>
    </ligand>
</feature>
<feature type="binding site" evidence="17">
    <location>
        <position position="158"/>
    </location>
    <ligand>
        <name>thiamine diphosphate</name>
        <dbReference type="ChEBI" id="CHEBI:58937"/>
    </ligand>
</feature>
<feature type="binding site" evidence="16">
    <location>
        <position position="457"/>
    </location>
    <ligand>
        <name>substrate</name>
    </ligand>
</feature>
<comment type="similarity">
    <text evidence="5">Belongs to the transketolase family.</text>
</comment>
<evidence type="ECO:0000256" key="17">
    <source>
        <dbReference type="PIRSR" id="PIRSR605478-3"/>
    </source>
</evidence>
<dbReference type="Proteomes" id="UP000051330">
    <property type="component" value="Unassembled WGS sequence"/>
</dbReference>
<dbReference type="EMBL" id="AZEC01000001">
    <property type="protein sequence ID" value="KRL14613.1"/>
    <property type="molecule type" value="Genomic_DNA"/>
</dbReference>